<dbReference type="EMBL" id="CP003345">
    <property type="protein sequence ID" value="AFM06104.1"/>
    <property type="molecule type" value="Genomic_DNA"/>
</dbReference>
<dbReference type="AlphaFoldDB" id="I4AQ69"/>
<dbReference type="InterPro" id="IPR001650">
    <property type="entry name" value="Helicase_C-like"/>
</dbReference>
<dbReference type="Gene3D" id="3.40.50.300">
    <property type="entry name" value="P-loop containing nucleotide triphosphate hydrolases"/>
    <property type="match status" value="1"/>
</dbReference>
<evidence type="ECO:0000256" key="2">
    <source>
        <dbReference type="SAM" id="Coils"/>
    </source>
</evidence>
<dbReference type="InterPro" id="IPR049730">
    <property type="entry name" value="SNF2/RAD54-like_C"/>
</dbReference>
<dbReference type="GO" id="GO:0004386">
    <property type="term" value="F:helicase activity"/>
    <property type="evidence" value="ECO:0007669"/>
    <property type="project" value="UniProtKB-KW"/>
</dbReference>
<dbReference type="RefSeq" id="WP_014799528.1">
    <property type="nucleotide sequence ID" value="NC_018018.1"/>
</dbReference>
<proteinExistence type="predicted"/>
<gene>
    <name evidence="5" type="ordered locus">Fleli_3794</name>
</gene>
<evidence type="ECO:0000259" key="4">
    <source>
        <dbReference type="PROSITE" id="PS51194"/>
    </source>
</evidence>
<evidence type="ECO:0000259" key="3">
    <source>
        <dbReference type="PROSITE" id="PS51192"/>
    </source>
</evidence>
<dbReference type="PROSITE" id="PS51192">
    <property type="entry name" value="HELICASE_ATP_BIND_1"/>
    <property type="match status" value="1"/>
</dbReference>
<dbReference type="PROSITE" id="PS51194">
    <property type="entry name" value="HELICASE_CTER"/>
    <property type="match status" value="1"/>
</dbReference>
<evidence type="ECO:0000313" key="6">
    <source>
        <dbReference type="Proteomes" id="UP000006054"/>
    </source>
</evidence>
<dbReference type="PATRIC" id="fig|880071.3.peg.3800"/>
<keyword evidence="1" id="KW-0378">Hydrolase</keyword>
<organism evidence="5 6">
    <name type="scientific">Bernardetia litoralis (strain ATCC 23117 / DSM 6794 / NBRC 15988 / NCIMB 1366 / Fx l1 / Sio-4)</name>
    <name type="common">Flexibacter litoralis</name>
    <dbReference type="NCBI Taxonomy" id="880071"/>
    <lineage>
        <taxon>Bacteria</taxon>
        <taxon>Pseudomonadati</taxon>
        <taxon>Bacteroidota</taxon>
        <taxon>Cytophagia</taxon>
        <taxon>Cytophagales</taxon>
        <taxon>Bernardetiaceae</taxon>
        <taxon>Bernardetia</taxon>
    </lineage>
</organism>
<dbReference type="KEGG" id="fli:Fleli_3794"/>
<dbReference type="PANTHER" id="PTHR45766">
    <property type="entry name" value="DNA ANNEALING HELICASE AND ENDONUCLEASE ZRANB3 FAMILY MEMBER"/>
    <property type="match status" value="1"/>
</dbReference>
<dbReference type="InterPro" id="IPR027417">
    <property type="entry name" value="P-loop_NTPase"/>
</dbReference>
<evidence type="ECO:0000313" key="5">
    <source>
        <dbReference type="EMBL" id="AFM06104.1"/>
    </source>
</evidence>
<keyword evidence="2" id="KW-0175">Coiled coil</keyword>
<dbReference type="PANTHER" id="PTHR45766:SF6">
    <property type="entry name" value="SWI_SNF-RELATED MATRIX-ASSOCIATED ACTIN-DEPENDENT REGULATOR OF CHROMATIN SUBFAMILY A-LIKE PROTEIN 1"/>
    <property type="match status" value="1"/>
</dbReference>
<dbReference type="CDD" id="cd18793">
    <property type="entry name" value="SF2_C_SNF"/>
    <property type="match status" value="1"/>
</dbReference>
<dbReference type="Pfam" id="PF00271">
    <property type="entry name" value="Helicase_C"/>
    <property type="match status" value="1"/>
</dbReference>
<dbReference type="SMART" id="SM00487">
    <property type="entry name" value="DEXDc"/>
    <property type="match status" value="1"/>
</dbReference>
<name>I4AQ69_BERLS</name>
<dbReference type="CDD" id="cd09178">
    <property type="entry name" value="PLDc_N_Snf2_like"/>
    <property type="match status" value="1"/>
</dbReference>
<dbReference type="SUPFAM" id="SSF52540">
    <property type="entry name" value="P-loop containing nucleoside triphosphate hydrolases"/>
    <property type="match status" value="1"/>
</dbReference>
<sequence>MSNFITNSIDGKSMQTRLQKLIPVSQELKFLVGFFYFSGWQEIYKHLEANTEINLKILVGLSVDKSVSGTLIEVGNFQENQSREEVFSDFIKSLGKALNHSDMDTEIFHDQFDFFIKLIETGRLEIRKTQKPNHAKIYLFAYNTAKADETEKKGQLITGSSNLTKAGLQGQEEFNVEIKDYGFEEAEKYFDERWKTADSITELEEDRNMLIQFLKNQTQAALITPFEAYAYILKTYLDLHEIKNVGNYLDRLLLDADFQNYSYQKDAVGQALQVIEQHNGVIIADVVGLGKSVIASLIAKQLRKRGLILCPPGLIGNAQQKTGWHEYKHLFQLYDWDIESVGKVEEIAETIEDQNYDVIIVDEAHRFRNQDTAMYEALATICKGKQIILLTATPFNNSPADIFSLLKLFVIPGQSSLSIESDLEQLFKSYDYRFKRLSDILKDYNSENDKKRKRVEKIYKDIFKKSSPIDISLVRSKVKFIATQIKDTIKDVTIRRNRIDLRQDIIYSKEVTNLSEVADPKEIFYELSEKQSEFYDKVIHTYFGENGQFTGAIYRPSQYEKEEKEEGKKSEEENRIFQQQNNLYGFMRRLLVKRFESSFGSFEKSIKRFLKVNRMVKSFIEHSDKYILDRKVIEGIYNDEDEKDDFISEEIEKALIEFEKNAQNKTSPKHTTIYDVNKFKFKTKFLEDIENDITLFETITQEIKKLDLIQNDPKRKKIVETIKDVLKDSITQNEGKNTPKRKVILFTEYTDTVRHLEEYFSKEFEGRVLFCDGSLSKKAQLELNSNFNAKYKSKEGKQKDDFDVLVTSDKLSEGFNLNRAGLIINYDIPWNPTRVIQRVGRINRIGTKVFDMLYIYNFFPTLQGATIVKSREIAAQKMFLIHNALGEDAKIFDTSEVPSASSLFNKIGKYQEDDEISIDTFVRNEFAAIKENHPEIIERINNFPNRIKTAKIFEEENTLVLRKKGTSIFPLVIDKDKNIEQKAFEEIVSLVKCSFETPAQPLSKAFWKNYEEAKNYAPKNKRTSPQISIEQQALNSLRTLSKKHKEEVTLPQLEFINTLIQDLRNYKTLPTYTLRRLILINNSKKGIKTTIENIEEVRRRLGNNYLKIILKRVQNLEEDVIISVENQVKKENLL</sequence>
<dbReference type="HOGENOM" id="CLU_008466_1_0_10"/>
<dbReference type="InterPro" id="IPR038718">
    <property type="entry name" value="SNF2-like_sf"/>
</dbReference>
<dbReference type="InterPro" id="IPR000330">
    <property type="entry name" value="SNF2_N"/>
</dbReference>
<feature type="domain" description="Helicase ATP-binding" evidence="3">
    <location>
        <begin position="272"/>
        <end position="412"/>
    </location>
</feature>
<feature type="domain" description="Helicase C-terminal" evidence="4">
    <location>
        <begin position="717"/>
        <end position="886"/>
    </location>
</feature>
<feature type="coiled-coil region" evidence="2">
    <location>
        <begin position="434"/>
        <end position="461"/>
    </location>
</feature>
<dbReference type="Gene3D" id="3.40.50.10810">
    <property type="entry name" value="Tandem AAA-ATPase domain"/>
    <property type="match status" value="1"/>
</dbReference>
<dbReference type="OrthoDB" id="9814088at2"/>
<dbReference type="Proteomes" id="UP000006054">
    <property type="component" value="Chromosome"/>
</dbReference>
<dbReference type="SMART" id="SM00490">
    <property type="entry name" value="HELICc"/>
    <property type="match status" value="1"/>
</dbReference>
<dbReference type="Pfam" id="PF00176">
    <property type="entry name" value="SNF2-rel_dom"/>
    <property type="match status" value="1"/>
</dbReference>
<dbReference type="Gene3D" id="3.30.870.10">
    <property type="entry name" value="Endonuclease Chain A"/>
    <property type="match status" value="1"/>
</dbReference>
<dbReference type="InterPro" id="IPR014001">
    <property type="entry name" value="Helicase_ATP-bd"/>
</dbReference>
<evidence type="ECO:0000256" key="1">
    <source>
        <dbReference type="ARBA" id="ARBA00022801"/>
    </source>
</evidence>
<keyword evidence="5" id="KW-0347">Helicase</keyword>
<accession>I4AQ69</accession>
<dbReference type="GO" id="GO:0016787">
    <property type="term" value="F:hydrolase activity"/>
    <property type="evidence" value="ECO:0007669"/>
    <property type="project" value="UniProtKB-KW"/>
</dbReference>
<dbReference type="STRING" id="880071.Fleli_3794"/>
<reference evidence="6" key="1">
    <citation type="submission" date="2012-06" db="EMBL/GenBank/DDBJ databases">
        <title>The complete genome of Flexibacter litoralis DSM 6794.</title>
        <authorList>
            <person name="Lucas S."/>
            <person name="Copeland A."/>
            <person name="Lapidus A."/>
            <person name="Glavina del Rio T."/>
            <person name="Dalin E."/>
            <person name="Tice H."/>
            <person name="Bruce D."/>
            <person name="Goodwin L."/>
            <person name="Pitluck S."/>
            <person name="Peters L."/>
            <person name="Ovchinnikova G."/>
            <person name="Lu M."/>
            <person name="Kyrpides N."/>
            <person name="Mavromatis K."/>
            <person name="Ivanova N."/>
            <person name="Brettin T."/>
            <person name="Detter J.C."/>
            <person name="Han C."/>
            <person name="Larimer F."/>
            <person name="Land M."/>
            <person name="Hauser L."/>
            <person name="Markowitz V."/>
            <person name="Cheng J.-F."/>
            <person name="Hugenholtz P."/>
            <person name="Woyke T."/>
            <person name="Wu D."/>
            <person name="Spring S."/>
            <person name="Lang E."/>
            <person name="Kopitz M."/>
            <person name="Brambilla E."/>
            <person name="Klenk H.-P."/>
            <person name="Eisen J.A."/>
        </authorList>
    </citation>
    <scope>NUCLEOTIDE SEQUENCE [LARGE SCALE GENOMIC DNA]</scope>
    <source>
        <strain evidence="6">ATCC 23117 / DSM 6794 / NBRC 15988 / NCIMB 1366 / Sio-4</strain>
    </source>
</reference>
<keyword evidence="6" id="KW-1185">Reference proteome</keyword>
<keyword evidence="5" id="KW-0067">ATP-binding</keyword>
<dbReference type="GO" id="GO:0005524">
    <property type="term" value="F:ATP binding"/>
    <property type="evidence" value="ECO:0007669"/>
    <property type="project" value="InterPro"/>
</dbReference>
<dbReference type="eggNOG" id="COG0553">
    <property type="taxonomic scope" value="Bacteria"/>
</dbReference>
<keyword evidence="5" id="KW-0547">Nucleotide-binding</keyword>
<protein>
    <submittedName>
        <fullName evidence="5">DNA/RNA helicase, superfamily II</fullName>
    </submittedName>
</protein>